<dbReference type="EMBL" id="CACVKT020002375">
    <property type="protein sequence ID" value="CAC5377442.1"/>
    <property type="molecule type" value="Genomic_DNA"/>
</dbReference>
<evidence type="ECO:0000259" key="4">
    <source>
        <dbReference type="Pfam" id="PF12012"/>
    </source>
</evidence>
<sequence>MNSTNTVVNLSSVALSETETKPFHQLLHVSTDIPQNNEQQPHPSQTINPGPSNLVPTANISDNEFLDDDFELEVQSQDSQLNRILQEIDDDLKDESTTDFNPLNLINPLTNIQTDQTINKQNLADIPTSVPTMQNSKFKSRFIINNEEVRKSFLDDRENQNTKRKMMYSVNTFKQFLNDIKSETRDIYTIQPTELDTYLQEFFIGIRKQTKNENEESEYQPGTLSGFHGMINRYLSLNGYTHDIMKDLTFKKSRDCLMAKKKHLKELGLDNLPNAAEAIESDEEEELFSSGAFGTGNPDSLLAAIWYLNTIHFGLRGSHEHRQLKWGDVTMSTEPNGTKKLTYNERLTKTRDGTNSKKH</sequence>
<keyword evidence="6" id="KW-1185">Reference proteome</keyword>
<keyword evidence="2" id="KW-0597">Phosphoprotein</keyword>
<evidence type="ECO:0000313" key="6">
    <source>
        <dbReference type="Proteomes" id="UP000507470"/>
    </source>
</evidence>
<gene>
    <name evidence="5" type="ORF">MCOR_13759</name>
</gene>
<protein>
    <recommendedName>
        <fullName evidence="4">ZMYM2-like/QRICH1 C-terminal domain-containing protein</fullName>
    </recommendedName>
</protein>
<evidence type="ECO:0000313" key="5">
    <source>
        <dbReference type="EMBL" id="CAC5377442.1"/>
    </source>
</evidence>
<evidence type="ECO:0000256" key="1">
    <source>
        <dbReference type="ARBA" id="ARBA00022499"/>
    </source>
</evidence>
<organism evidence="5 6">
    <name type="scientific">Mytilus coruscus</name>
    <name type="common">Sea mussel</name>
    <dbReference type="NCBI Taxonomy" id="42192"/>
    <lineage>
        <taxon>Eukaryota</taxon>
        <taxon>Metazoa</taxon>
        <taxon>Spiralia</taxon>
        <taxon>Lophotrochozoa</taxon>
        <taxon>Mollusca</taxon>
        <taxon>Bivalvia</taxon>
        <taxon>Autobranchia</taxon>
        <taxon>Pteriomorphia</taxon>
        <taxon>Mytilida</taxon>
        <taxon>Mytiloidea</taxon>
        <taxon>Mytilidae</taxon>
        <taxon>Mytilinae</taxon>
        <taxon>Mytilus</taxon>
    </lineage>
</organism>
<dbReference type="InterPro" id="IPR021893">
    <property type="entry name" value="ZMYM2-like_C"/>
</dbReference>
<dbReference type="PANTHER" id="PTHR46963">
    <property type="entry name" value="SIMILAR TO RIKEN CDNA E130308A19"/>
    <property type="match status" value="1"/>
</dbReference>
<evidence type="ECO:0000256" key="3">
    <source>
        <dbReference type="ARBA" id="ARBA00022843"/>
    </source>
</evidence>
<proteinExistence type="predicted"/>
<name>A0A6J8B0Y5_MYTCO</name>
<accession>A0A6J8B0Y5</accession>
<evidence type="ECO:0000256" key="2">
    <source>
        <dbReference type="ARBA" id="ARBA00022553"/>
    </source>
</evidence>
<reference evidence="5 6" key="1">
    <citation type="submission" date="2020-06" db="EMBL/GenBank/DDBJ databases">
        <authorList>
            <person name="Li R."/>
            <person name="Bekaert M."/>
        </authorList>
    </citation>
    <scope>NUCLEOTIDE SEQUENCE [LARGE SCALE GENOMIC DNA]</scope>
    <source>
        <strain evidence="6">wild</strain>
    </source>
</reference>
<keyword evidence="1" id="KW-1017">Isopeptide bond</keyword>
<dbReference type="Proteomes" id="UP000507470">
    <property type="component" value="Unassembled WGS sequence"/>
</dbReference>
<dbReference type="Pfam" id="PF12012">
    <property type="entry name" value="DUF3504"/>
    <property type="match status" value="1"/>
</dbReference>
<feature type="domain" description="ZMYM2-like/QRICH1 C-terminal" evidence="4">
    <location>
        <begin position="282"/>
        <end position="353"/>
    </location>
</feature>
<dbReference type="OrthoDB" id="5957988at2759"/>
<dbReference type="PANTHER" id="PTHR46963:SF2">
    <property type="match status" value="1"/>
</dbReference>
<dbReference type="AlphaFoldDB" id="A0A6J8B0Y5"/>
<keyword evidence="3" id="KW-0832">Ubl conjugation</keyword>
<dbReference type="InterPro" id="IPR042838">
    <property type="entry name" value="KIAA1958"/>
</dbReference>